<organism evidence="2 3">
    <name type="scientific">Candidatus Vampirococcus lugosii</name>
    <dbReference type="NCBI Taxonomy" id="2789015"/>
    <lineage>
        <taxon>Bacteria</taxon>
        <taxon>Candidatus Absconditibacteriota</taxon>
        <taxon>Vampirococcus</taxon>
    </lineage>
</organism>
<keyword evidence="3" id="KW-1185">Reference proteome</keyword>
<name>A0ABS5QM24_9BACT</name>
<feature type="domain" description="Glycosyl transferase family 1" evidence="1">
    <location>
        <begin position="186"/>
        <end position="324"/>
    </location>
</feature>
<evidence type="ECO:0000259" key="1">
    <source>
        <dbReference type="Pfam" id="PF00534"/>
    </source>
</evidence>
<evidence type="ECO:0000313" key="2">
    <source>
        <dbReference type="EMBL" id="MBS8122112.1"/>
    </source>
</evidence>
<dbReference type="RefSeq" id="WP_213349313.1">
    <property type="nucleotide sequence ID" value="NZ_JAEDAM010000042.1"/>
</dbReference>
<proteinExistence type="predicted"/>
<evidence type="ECO:0000313" key="3">
    <source>
        <dbReference type="Proteomes" id="UP000680365"/>
    </source>
</evidence>
<gene>
    <name evidence="2" type="ORF">VAMP_115n11</name>
</gene>
<dbReference type="Proteomes" id="UP000680365">
    <property type="component" value="Unassembled WGS sequence"/>
</dbReference>
<dbReference type="EMBL" id="JAEDAM010000042">
    <property type="protein sequence ID" value="MBS8122112.1"/>
    <property type="molecule type" value="Genomic_DNA"/>
</dbReference>
<sequence length="396" mass="46731">MKEIYINGSGVPYSSLHPILKNFYKKLEKNNNISYINFLKENKNTKHIPKNFDKKGIQSFITKIKGKINSLHPRIYIIKNKYNQDIITANNFLLTKNNYYIVTSGLIQFSGFKYKSLYNKVFKIFFKKHLLSSKLKNIFVYSQTAIDEFKKYFKEELKLNKGEYKKAVNKLVLYYPELVNMNKVDENDIKKRINKSEKIKFLFIGRNFVGKGGKELIEALEIISKDETIDKNSFEISIITEFSDNYKKELEKLTNININTYGIDFTQEELEERFYKTHHVLLHLTRADIFGMVSLESKKSGLAVITTKQYVNYPELFKENEALFVGIDEKYNWNDGLPKIDYLDAWYQNTNFIYENQICSSIKEILTNKSKLLELSLNNLQSLERFENKINLDKYL</sequence>
<dbReference type="SUPFAM" id="SSF53756">
    <property type="entry name" value="UDP-Glycosyltransferase/glycogen phosphorylase"/>
    <property type="match status" value="1"/>
</dbReference>
<dbReference type="Gene3D" id="3.40.50.2000">
    <property type="entry name" value="Glycogen Phosphorylase B"/>
    <property type="match status" value="1"/>
</dbReference>
<protein>
    <submittedName>
        <fullName evidence="2">Glycosyltransferase involved in cell wall bisynthesis</fullName>
    </submittedName>
</protein>
<dbReference type="InterPro" id="IPR001296">
    <property type="entry name" value="Glyco_trans_1"/>
</dbReference>
<dbReference type="Pfam" id="PF00534">
    <property type="entry name" value="Glycos_transf_1"/>
    <property type="match status" value="1"/>
</dbReference>
<comment type="caution">
    <text evidence="2">The sequence shown here is derived from an EMBL/GenBank/DDBJ whole genome shotgun (WGS) entry which is preliminary data.</text>
</comment>
<reference evidence="2 3" key="1">
    <citation type="journal article" date="2021" name="Nat. Commun.">
        <title>Reductive evolution and unique predatory mode in the CPR bacterium Vampirococcus lugosii.</title>
        <authorList>
            <person name="Moreira D."/>
            <person name="Zivanovic Y."/>
            <person name="Lopez-Archilla A.I."/>
            <person name="Iniesto M."/>
            <person name="Lopez-Garcia P."/>
        </authorList>
    </citation>
    <scope>NUCLEOTIDE SEQUENCE [LARGE SCALE GENOMIC DNA]</scope>
    <source>
        <strain evidence="2">Chiprana</strain>
    </source>
</reference>
<accession>A0ABS5QM24</accession>